<dbReference type="SMART" id="SM00886">
    <property type="entry name" value="Dabb"/>
    <property type="match status" value="1"/>
</dbReference>
<dbReference type="PROSITE" id="PS51502">
    <property type="entry name" value="S_R_A_B_BARREL"/>
    <property type="match status" value="1"/>
</dbReference>
<reference evidence="3" key="1">
    <citation type="journal article" date="2019" name="Int. J. Syst. Evol. Microbiol.">
        <title>The Global Catalogue of Microorganisms (GCM) 10K type strain sequencing project: providing services to taxonomists for standard genome sequencing and annotation.</title>
        <authorList>
            <consortium name="The Broad Institute Genomics Platform"/>
            <consortium name="The Broad Institute Genome Sequencing Center for Infectious Disease"/>
            <person name="Wu L."/>
            <person name="Ma J."/>
        </authorList>
    </citation>
    <scope>NUCLEOTIDE SEQUENCE [LARGE SCALE GENOMIC DNA]</scope>
    <source>
        <strain evidence="3">CCUG 53903</strain>
    </source>
</reference>
<name>A0ABW1DCW9_9ACTN</name>
<evidence type="ECO:0000313" key="2">
    <source>
        <dbReference type="EMBL" id="MFC5835080.1"/>
    </source>
</evidence>
<dbReference type="EMBL" id="JBHSPA010000117">
    <property type="protein sequence ID" value="MFC5835080.1"/>
    <property type="molecule type" value="Genomic_DNA"/>
</dbReference>
<protein>
    <submittedName>
        <fullName evidence="2">Dabb family protein</fullName>
    </submittedName>
</protein>
<dbReference type="Gene3D" id="3.30.70.100">
    <property type="match status" value="1"/>
</dbReference>
<organism evidence="2 3">
    <name type="scientific">Nonomuraea insulae</name>
    <dbReference type="NCBI Taxonomy" id="1616787"/>
    <lineage>
        <taxon>Bacteria</taxon>
        <taxon>Bacillati</taxon>
        <taxon>Actinomycetota</taxon>
        <taxon>Actinomycetes</taxon>
        <taxon>Streptosporangiales</taxon>
        <taxon>Streptosporangiaceae</taxon>
        <taxon>Nonomuraea</taxon>
    </lineage>
</organism>
<gene>
    <name evidence="2" type="ORF">ACFPZ3_65565</name>
</gene>
<dbReference type="Proteomes" id="UP001596058">
    <property type="component" value="Unassembled WGS sequence"/>
</dbReference>
<dbReference type="PANTHER" id="PTHR37832:SF1">
    <property type="entry name" value="STRESS-RESPONSE A_B BARREL DOMAIN-CONTAINING PROTEIN"/>
    <property type="match status" value="1"/>
</dbReference>
<sequence length="164" mass="18860">MRKASTNTVLVRVAQQQVPEGRRDRVLRRRRLASVLPRRPRGRAPASVVDLRERNAAADGVLIATPEYSNIVLFKLNERVTRDSAEAEARMQLVKDLDKQIHEVRHWDVGWHTFDGFPGTYDWALNSLFDGTEAFMRFLNHPAHQAPIAHWKNHASWVVVDVHV</sequence>
<evidence type="ECO:0000259" key="1">
    <source>
        <dbReference type="PROSITE" id="PS51502"/>
    </source>
</evidence>
<evidence type="ECO:0000313" key="3">
    <source>
        <dbReference type="Proteomes" id="UP001596058"/>
    </source>
</evidence>
<keyword evidence="3" id="KW-1185">Reference proteome</keyword>
<dbReference type="PANTHER" id="PTHR37832">
    <property type="entry name" value="BLL2683 PROTEIN"/>
    <property type="match status" value="1"/>
</dbReference>
<dbReference type="Pfam" id="PF07876">
    <property type="entry name" value="Dabb"/>
    <property type="match status" value="1"/>
</dbReference>
<dbReference type="RefSeq" id="WP_379524530.1">
    <property type="nucleotide sequence ID" value="NZ_JBHSPA010000117.1"/>
</dbReference>
<comment type="caution">
    <text evidence="2">The sequence shown here is derived from an EMBL/GenBank/DDBJ whole genome shotgun (WGS) entry which is preliminary data.</text>
</comment>
<feature type="domain" description="Stress-response A/B barrel" evidence="1">
    <location>
        <begin position="68"/>
        <end position="162"/>
    </location>
</feature>
<proteinExistence type="predicted"/>
<dbReference type="SUPFAM" id="SSF54909">
    <property type="entry name" value="Dimeric alpha+beta barrel"/>
    <property type="match status" value="1"/>
</dbReference>
<dbReference type="InterPro" id="IPR013097">
    <property type="entry name" value="Dabb"/>
</dbReference>
<dbReference type="Gene3D" id="3.40.50.360">
    <property type="match status" value="1"/>
</dbReference>
<dbReference type="InterPro" id="IPR029039">
    <property type="entry name" value="Flavoprotein-like_sf"/>
</dbReference>
<dbReference type="InterPro" id="IPR011008">
    <property type="entry name" value="Dimeric_a/b-barrel"/>
</dbReference>
<dbReference type="SUPFAM" id="SSF52218">
    <property type="entry name" value="Flavoproteins"/>
    <property type="match status" value="1"/>
</dbReference>
<accession>A0ABW1DCW9</accession>